<sequence>MSANRYEMLLRHPQLLDQHTLILGAEADLPAGWTALLRNSGARLLSWDWPTVQQHQPLTEPQVRFALPESRDLDGVKRVILLWPKAKPQALALLQLAATEARECWVVGANDAGGKSIGKAVAGLCEQVEKIDSARHCVLWQLHLQPQAPLNWLKTAQSFRFGDQAYLTLPGVFSHGKLDTGTAVLLEHLPAPAYGKLLDLGCGSGVIGLSMKARQPALQVTLADIDAFALHSTRLNSARLGLETEVVASDGLAGISGRYDYIFSNPPFHQGKETDYAFARQLFASAGPHLTRDGQLWLVANAHLPYEDWAAESFSEVQLMAKQQGFKLLCLTGPR</sequence>
<evidence type="ECO:0000259" key="6">
    <source>
        <dbReference type="Pfam" id="PF05175"/>
    </source>
</evidence>
<proteinExistence type="predicted"/>
<dbReference type="SUPFAM" id="SSF53335">
    <property type="entry name" value="S-adenosyl-L-methionine-dependent methyltransferases"/>
    <property type="match status" value="1"/>
</dbReference>
<dbReference type="PANTHER" id="PTHR47816">
    <property type="entry name" value="RIBOSOMAL RNA SMALL SUBUNIT METHYLTRANSFERASE C"/>
    <property type="match status" value="1"/>
</dbReference>
<dbReference type="GO" id="GO:0008990">
    <property type="term" value="F:rRNA (guanine-N2-)-methyltransferase activity"/>
    <property type="evidence" value="ECO:0007669"/>
    <property type="project" value="InterPro"/>
</dbReference>
<accession>A0A9X7UWR7</accession>
<keyword evidence="2" id="KW-0698">rRNA processing</keyword>
<evidence type="ECO:0000256" key="1">
    <source>
        <dbReference type="ARBA" id="ARBA00022490"/>
    </source>
</evidence>
<evidence type="ECO:0000259" key="7">
    <source>
        <dbReference type="Pfam" id="PF08468"/>
    </source>
</evidence>
<name>A0A9X7UWR7_9GAMM</name>
<feature type="domain" description="Methyltransferase small N-terminal" evidence="7">
    <location>
        <begin position="7"/>
        <end position="149"/>
    </location>
</feature>
<dbReference type="InterPro" id="IPR007848">
    <property type="entry name" value="Small_mtfrase_dom"/>
</dbReference>
<evidence type="ECO:0000256" key="4">
    <source>
        <dbReference type="ARBA" id="ARBA00022679"/>
    </source>
</evidence>
<dbReference type="Proteomes" id="UP000596074">
    <property type="component" value="Chromosome"/>
</dbReference>
<dbReference type="RefSeq" id="WP_228345993.1">
    <property type="nucleotide sequence ID" value="NZ_CP046056.1"/>
</dbReference>
<reference evidence="8 9" key="1">
    <citation type="submission" date="2019-11" db="EMBL/GenBank/DDBJ databases">
        <title>Venatorbacter sp. nov. a predator of Campylobacter and other Gram-negative bacteria.</title>
        <authorList>
            <person name="Saeedi A."/>
            <person name="Cummings N.J."/>
            <person name="Connerton I.F."/>
            <person name="Connerton P.L."/>
        </authorList>
    </citation>
    <scope>NUCLEOTIDE SEQUENCE [LARGE SCALE GENOMIC DNA]</scope>
    <source>
        <strain evidence="8">XL5</strain>
    </source>
</reference>
<dbReference type="InterPro" id="IPR046977">
    <property type="entry name" value="RsmC/RlmG"/>
</dbReference>
<organism evidence="8 9">
    <name type="scientific">Venatoribacter cucullus</name>
    <dbReference type="NCBI Taxonomy" id="2661630"/>
    <lineage>
        <taxon>Bacteria</taxon>
        <taxon>Pseudomonadati</taxon>
        <taxon>Pseudomonadota</taxon>
        <taxon>Gammaproteobacteria</taxon>
        <taxon>Oceanospirillales</taxon>
        <taxon>Oceanospirillaceae</taxon>
        <taxon>Venatoribacter</taxon>
    </lineage>
</organism>
<dbReference type="InterPro" id="IPR013675">
    <property type="entry name" value="Mtase_sm_N"/>
</dbReference>
<keyword evidence="9" id="KW-1185">Reference proteome</keyword>
<evidence type="ECO:0000256" key="5">
    <source>
        <dbReference type="ARBA" id="ARBA00022691"/>
    </source>
</evidence>
<dbReference type="Pfam" id="PF05175">
    <property type="entry name" value="MTS"/>
    <property type="match status" value="1"/>
</dbReference>
<dbReference type="PROSITE" id="PS00092">
    <property type="entry name" value="N6_MTASE"/>
    <property type="match status" value="1"/>
</dbReference>
<keyword evidence="1" id="KW-0963">Cytoplasm</keyword>
<dbReference type="EMBL" id="CP046056">
    <property type="protein sequence ID" value="QQD23468.1"/>
    <property type="molecule type" value="Genomic_DNA"/>
</dbReference>
<dbReference type="AlphaFoldDB" id="A0A9X7UWR7"/>
<dbReference type="Pfam" id="PF08468">
    <property type="entry name" value="MTS_N"/>
    <property type="match status" value="1"/>
</dbReference>
<dbReference type="KEGG" id="vcw:GJQ55_02750"/>
<feature type="domain" description="Methyltransferase small" evidence="6">
    <location>
        <begin position="167"/>
        <end position="329"/>
    </location>
</feature>
<protein>
    <submittedName>
        <fullName evidence="8">Methyltransferase</fullName>
    </submittedName>
</protein>
<keyword evidence="4" id="KW-0808">Transferase</keyword>
<keyword evidence="3 8" id="KW-0489">Methyltransferase</keyword>
<gene>
    <name evidence="8" type="ORF">GJQ55_02750</name>
</gene>
<evidence type="ECO:0000313" key="9">
    <source>
        <dbReference type="Proteomes" id="UP000596074"/>
    </source>
</evidence>
<dbReference type="InterPro" id="IPR029063">
    <property type="entry name" value="SAM-dependent_MTases_sf"/>
</dbReference>
<dbReference type="PANTHER" id="PTHR47816:SF4">
    <property type="entry name" value="RIBOSOMAL RNA SMALL SUBUNIT METHYLTRANSFERASE C"/>
    <property type="match status" value="1"/>
</dbReference>
<evidence type="ECO:0000256" key="2">
    <source>
        <dbReference type="ARBA" id="ARBA00022552"/>
    </source>
</evidence>
<evidence type="ECO:0000256" key="3">
    <source>
        <dbReference type="ARBA" id="ARBA00022603"/>
    </source>
</evidence>
<evidence type="ECO:0000313" key="8">
    <source>
        <dbReference type="EMBL" id="QQD23468.1"/>
    </source>
</evidence>
<dbReference type="GO" id="GO:0003676">
    <property type="term" value="F:nucleic acid binding"/>
    <property type="evidence" value="ECO:0007669"/>
    <property type="project" value="InterPro"/>
</dbReference>
<keyword evidence="5" id="KW-0949">S-adenosyl-L-methionine</keyword>
<dbReference type="Gene3D" id="3.40.50.150">
    <property type="entry name" value="Vaccinia Virus protein VP39"/>
    <property type="match status" value="2"/>
</dbReference>
<dbReference type="InterPro" id="IPR002052">
    <property type="entry name" value="DNA_methylase_N6_adenine_CS"/>
</dbReference>
<dbReference type="CDD" id="cd02440">
    <property type="entry name" value="AdoMet_MTases"/>
    <property type="match status" value="1"/>
</dbReference>